<feature type="compositionally biased region" description="Basic residues" evidence="1">
    <location>
        <begin position="712"/>
        <end position="738"/>
    </location>
</feature>
<feature type="region of interest" description="Disordered" evidence="1">
    <location>
        <begin position="309"/>
        <end position="342"/>
    </location>
</feature>
<protein>
    <submittedName>
        <fullName evidence="2">Uncharacterized protein</fullName>
    </submittedName>
</protein>
<dbReference type="AlphaFoldDB" id="W7FFS6"/>
<feature type="compositionally biased region" description="Basic residues" evidence="1">
    <location>
        <begin position="257"/>
        <end position="267"/>
    </location>
</feature>
<evidence type="ECO:0000313" key="3">
    <source>
        <dbReference type="Proteomes" id="UP000030688"/>
    </source>
</evidence>
<feature type="region of interest" description="Disordered" evidence="1">
    <location>
        <begin position="1"/>
        <end position="32"/>
    </location>
</feature>
<feature type="compositionally biased region" description="Basic and acidic residues" evidence="1">
    <location>
        <begin position="218"/>
        <end position="244"/>
    </location>
</feature>
<feature type="compositionally biased region" description="Basic and acidic residues" evidence="1">
    <location>
        <begin position="112"/>
        <end position="123"/>
    </location>
</feature>
<feature type="region of interest" description="Disordered" evidence="1">
    <location>
        <begin position="756"/>
        <end position="783"/>
    </location>
</feature>
<reference evidence="2 3" key="2">
    <citation type="submission" date="2013-02" db="EMBL/GenBank/DDBJ databases">
        <title>The Genome Sequence of Plasmodium falciparum 7G8.</title>
        <authorList>
            <consortium name="The Broad Institute Genome Sequencing Platform"/>
            <consortium name="The Broad Institute Genome Sequencing Center for Infectious Disease"/>
            <person name="Neafsey D."/>
            <person name="Cheeseman I."/>
            <person name="Volkman S."/>
            <person name="Adams J."/>
            <person name="Walker B."/>
            <person name="Young S.K."/>
            <person name="Zeng Q."/>
            <person name="Gargeya S."/>
            <person name="Fitzgerald M."/>
            <person name="Haas B."/>
            <person name="Abouelleil A."/>
            <person name="Alvarado L."/>
            <person name="Arachchi H.M."/>
            <person name="Berlin A.M."/>
            <person name="Chapman S.B."/>
            <person name="Dewar J."/>
            <person name="Goldberg J."/>
            <person name="Griggs A."/>
            <person name="Gujja S."/>
            <person name="Hansen M."/>
            <person name="Howarth C."/>
            <person name="Imamovic A."/>
            <person name="Larimer J."/>
            <person name="McCowan C."/>
            <person name="Murphy C."/>
            <person name="Neiman D."/>
            <person name="Pearson M."/>
            <person name="Priest M."/>
            <person name="Roberts A."/>
            <person name="Saif S."/>
            <person name="Shea T."/>
            <person name="Sisk P."/>
            <person name="Sykes S."/>
            <person name="Wortman J."/>
            <person name="Nusbaum C."/>
            <person name="Birren B."/>
        </authorList>
    </citation>
    <scope>NUCLEOTIDE SEQUENCE [LARGE SCALE GENOMIC DNA]</scope>
    <source>
        <strain evidence="2 3">7G8</strain>
    </source>
</reference>
<evidence type="ECO:0000313" key="2">
    <source>
        <dbReference type="EMBL" id="EUR65312.1"/>
    </source>
</evidence>
<feature type="region of interest" description="Disordered" evidence="1">
    <location>
        <begin position="794"/>
        <end position="813"/>
    </location>
</feature>
<feature type="region of interest" description="Disordered" evidence="1">
    <location>
        <begin position="135"/>
        <end position="158"/>
    </location>
</feature>
<reference evidence="3" key="1">
    <citation type="submission" date="2007-11" db="EMBL/GenBank/DDBJ databases">
        <authorList>
            <consortium name="The Broad Institute Genome Sequencing Platform"/>
            <person name="Volkman S.K."/>
            <person name="Daily J.P."/>
            <person name="Sarr O."/>
            <person name="Ndiaye D."/>
            <person name="Ndir O."/>
            <person name="Mboup S."/>
            <person name="Lukens A."/>
            <person name="Stange-Thomann N."/>
            <person name="Mauceli E."/>
            <person name="Gnerre S."/>
            <person name="Jaffe D."/>
            <person name="Zainoun J."/>
            <person name="Wiegand R.C."/>
            <person name="Birren B."/>
            <person name="Galagan J."/>
            <person name="Lander E."/>
            <person name="Wirth D.F."/>
        </authorList>
    </citation>
    <scope>NUCLEOTIDE SEQUENCE [LARGE SCALE GENOMIC DNA]</scope>
    <source>
        <strain evidence="3">7G8</strain>
    </source>
</reference>
<feature type="compositionally biased region" description="Low complexity" evidence="1">
    <location>
        <begin position="313"/>
        <end position="341"/>
    </location>
</feature>
<dbReference type="OrthoDB" id="372950at2759"/>
<gene>
    <name evidence="2" type="ORF">PFBG_04927</name>
</gene>
<dbReference type="Proteomes" id="UP000030688">
    <property type="component" value="Unassembled WGS sequence"/>
</dbReference>
<feature type="region of interest" description="Disordered" evidence="1">
    <location>
        <begin position="212"/>
        <end position="267"/>
    </location>
</feature>
<feature type="compositionally biased region" description="Basic residues" evidence="1">
    <location>
        <begin position="756"/>
        <end position="769"/>
    </location>
</feature>
<feature type="compositionally biased region" description="Basic and acidic residues" evidence="1">
    <location>
        <begin position="9"/>
        <end position="18"/>
    </location>
</feature>
<dbReference type="EMBL" id="KE123638">
    <property type="protein sequence ID" value="EUR65312.1"/>
    <property type="molecule type" value="Genomic_DNA"/>
</dbReference>
<evidence type="ECO:0000256" key="1">
    <source>
        <dbReference type="SAM" id="MobiDB-lite"/>
    </source>
</evidence>
<organism evidence="2 3">
    <name type="scientific">Plasmodium falciparum (isolate 7G8)</name>
    <dbReference type="NCBI Taxonomy" id="57266"/>
    <lineage>
        <taxon>Eukaryota</taxon>
        <taxon>Sar</taxon>
        <taxon>Alveolata</taxon>
        <taxon>Apicomplexa</taxon>
        <taxon>Aconoidasida</taxon>
        <taxon>Haemosporida</taxon>
        <taxon>Plasmodiidae</taxon>
        <taxon>Plasmodium</taxon>
        <taxon>Plasmodium (Laverania)</taxon>
    </lineage>
</organism>
<accession>W7FFS6</accession>
<sequence>MNKKRKKKPDNIERKIKQDNINSNNPKNDLKNNEIICSEEKNMKEDNIPDDTHYKEKRRNTFNLFNLDEGTINMDLFNLSLLENDDALNKKENDMVSKSNIPSSFSSPPKETNNKNDIDKEQSDKHNNVQEFQNLNMNNEKSKDLYFNKNDIDNNDNKDKIINETSSGTFMQNLKETFYEKTKAMFSNLLSDTKISKDDELNNEVDQNCVKTSSGILNKEENNKKEDDEKHFDDNTNEQKKNVDNGEYNEMTAEPGRKKRKKDVLERKKKNLNKEIIKSEKRIRKYRTKKMLLKEAMEKGISNNIVESNITANNNNDNNKNNDNDNNNNNNDNIINNNNNNGDMFSNSYDNSYIKENKYNKKLCFPQNNLLSDFRSEPIIIQQDKRKIIKINTINKIKRKYKKFRFCINKVFKKKSINDIIALNENIHKNKDLLTLFKKKDLANLKKKNLSFFMDTLKLEKIDMLIMKRIQMCLEKIKNTLLLTCTINNVQEIVNILKKAFEKRLYLMWPLIEFSNKYRLDQYFHLLGKNKNHINSSFKDTKLFVHQNISSLILYFNQRSMDDKWVEYLKSQMKPKRRRRKTKMKEQFLEDKPIDYLNTMNSQHSNNFIGENFSEIETVESKANEYAFVGYNQKRLLTQITPYDYRVVLNSNFCNKFFTPNWREQQSIFIDNLHFDMVPDTDEIKKHFENVYIRYMEYDEEKLRSKSDTKSKEHKKKDKKYKMLFKKKEGKGKPGRKKKIKLEIENVSNEIKIKKPRKKYERVKPRKSKNAMMNEEKSGNSEKQINNVLNVTNIENKHKSKKGRKPKESNLNNLNINEDINVAKASPDTLHRASLEFMNPNLFT</sequence>
<feature type="compositionally biased region" description="Basic and acidic residues" evidence="1">
    <location>
        <begin position="140"/>
        <end position="158"/>
    </location>
</feature>
<feature type="compositionally biased region" description="Low complexity" evidence="1">
    <location>
        <begin position="97"/>
        <end position="109"/>
    </location>
</feature>
<feature type="region of interest" description="Disordered" evidence="1">
    <location>
        <begin position="703"/>
        <end position="738"/>
    </location>
</feature>
<name>W7FFS6_PLAF8</name>
<feature type="region of interest" description="Disordered" evidence="1">
    <location>
        <begin position="96"/>
        <end position="123"/>
    </location>
</feature>
<proteinExistence type="predicted"/>